<organism evidence="2 3">
    <name type="scientific">Helianthus annuus</name>
    <name type="common">Common sunflower</name>
    <dbReference type="NCBI Taxonomy" id="4232"/>
    <lineage>
        <taxon>Eukaryota</taxon>
        <taxon>Viridiplantae</taxon>
        <taxon>Streptophyta</taxon>
        <taxon>Embryophyta</taxon>
        <taxon>Tracheophyta</taxon>
        <taxon>Spermatophyta</taxon>
        <taxon>Magnoliopsida</taxon>
        <taxon>eudicotyledons</taxon>
        <taxon>Gunneridae</taxon>
        <taxon>Pentapetalae</taxon>
        <taxon>asterids</taxon>
        <taxon>campanulids</taxon>
        <taxon>Asterales</taxon>
        <taxon>Asteraceae</taxon>
        <taxon>Asteroideae</taxon>
        <taxon>Heliantheae alliance</taxon>
        <taxon>Heliantheae</taxon>
        <taxon>Helianthus</taxon>
    </lineage>
</organism>
<keyword evidence="1" id="KW-0812">Transmembrane</keyword>
<reference evidence="2" key="1">
    <citation type="journal article" date="2017" name="Nature">
        <title>The sunflower genome provides insights into oil metabolism, flowering and Asterid evolution.</title>
        <authorList>
            <person name="Badouin H."/>
            <person name="Gouzy J."/>
            <person name="Grassa C.J."/>
            <person name="Murat F."/>
            <person name="Staton S.E."/>
            <person name="Cottret L."/>
            <person name="Lelandais-Briere C."/>
            <person name="Owens G.L."/>
            <person name="Carrere S."/>
            <person name="Mayjonade B."/>
            <person name="Legrand L."/>
            <person name="Gill N."/>
            <person name="Kane N.C."/>
            <person name="Bowers J.E."/>
            <person name="Hubner S."/>
            <person name="Bellec A."/>
            <person name="Berard A."/>
            <person name="Berges H."/>
            <person name="Blanchet N."/>
            <person name="Boniface M.C."/>
            <person name="Brunel D."/>
            <person name="Catrice O."/>
            <person name="Chaidir N."/>
            <person name="Claudel C."/>
            <person name="Donnadieu C."/>
            <person name="Faraut T."/>
            <person name="Fievet G."/>
            <person name="Helmstetter N."/>
            <person name="King M."/>
            <person name="Knapp S.J."/>
            <person name="Lai Z."/>
            <person name="Le Paslier M.C."/>
            <person name="Lippi Y."/>
            <person name="Lorenzon L."/>
            <person name="Mandel J.R."/>
            <person name="Marage G."/>
            <person name="Marchand G."/>
            <person name="Marquand E."/>
            <person name="Bret-Mestries E."/>
            <person name="Morien E."/>
            <person name="Nambeesan S."/>
            <person name="Nguyen T."/>
            <person name="Pegot-Espagnet P."/>
            <person name="Pouilly N."/>
            <person name="Raftis F."/>
            <person name="Sallet E."/>
            <person name="Schiex T."/>
            <person name="Thomas J."/>
            <person name="Vandecasteele C."/>
            <person name="Vares D."/>
            <person name="Vear F."/>
            <person name="Vautrin S."/>
            <person name="Crespi M."/>
            <person name="Mangin B."/>
            <person name="Burke J.M."/>
            <person name="Salse J."/>
            <person name="Munos S."/>
            <person name="Vincourt P."/>
            <person name="Rieseberg L.H."/>
            <person name="Langlade N.B."/>
        </authorList>
    </citation>
    <scope>NUCLEOTIDE SEQUENCE</scope>
    <source>
        <tissue evidence="2">Leaves</tissue>
    </source>
</reference>
<sequence>MAISVILRYILFYYVFLETDVLINGKVDWKGRPATKNKHGGMHAAMFVLGGFFGFILLNSKYYLEK</sequence>
<dbReference type="Proteomes" id="UP000215914">
    <property type="component" value="Unassembled WGS sequence"/>
</dbReference>
<evidence type="ECO:0000313" key="2">
    <source>
        <dbReference type="EMBL" id="KAF5810817.1"/>
    </source>
</evidence>
<keyword evidence="3" id="KW-1185">Reference proteome</keyword>
<feature type="transmembrane region" description="Helical" evidence="1">
    <location>
        <begin position="44"/>
        <end position="64"/>
    </location>
</feature>
<keyword evidence="1" id="KW-0472">Membrane</keyword>
<evidence type="ECO:0000313" key="3">
    <source>
        <dbReference type="Proteomes" id="UP000215914"/>
    </source>
</evidence>
<gene>
    <name evidence="2" type="ORF">HanXRQr2_Chr04g0174091</name>
</gene>
<accession>A0A9K3NRV3</accession>
<protein>
    <submittedName>
        <fullName evidence="2">Uncharacterized protein</fullName>
    </submittedName>
</protein>
<feature type="transmembrane region" description="Helical" evidence="1">
    <location>
        <begin position="6"/>
        <end position="23"/>
    </location>
</feature>
<name>A0A9K3NRV3_HELAN</name>
<reference evidence="2" key="2">
    <citation type="submission" date="2020-06" db="EMBL/GenBank/DDBJ databases">
        <title>Helianthus annuus Genome sequencing and assembly Release 2.</title>
        <authorList>
            <person name="Gouzy J."/>
            <person name="Langlade N."/>
            <person name="Munos S."/>
        </authorList>
    </citation>
    <scope>NUCLEOTIDE SEQUENCE</scope>
    <source>
        <tissue evidence="2">Leaves</tissue>
    </source>
</reference>
<comment type="caution">
    <text evidence="2">The sequence shown here is derived from an EMBL/GenBank/DDBJ whole genome shotgun (WGS) entry which is preliminary data.</text>
</comment>
<dbReference type="AlphaFoldDB" id="A0A9K3NRV3"/>
<dbReference type="Gramene" id="mRNA:HanXRQr2_Chr04g0174091">
    <property type="protein sequence ID" value="mRNA:HanXRQr2_Chr04g0174091"/>
    <property type="gene ID" value="HanXRQr2_Chr04g0174091"/>
</dbReference>
<proteinExistence type="predicted"/>
<dbReference type="EMBL" id="MNCJ02000319">
    <property type="protein sequence ID" value="KAF5810817.1"/>
    <property type="molecule type" value="Genomic_DNA"/>
</dbReference>
<evidence type="ECO:0000256" key="1">
    <source>
        <dbReference type="SAM" id="Phobius"/>
    </source>
</evidence>
<keyword evidence="1" id="KW-1133">Transmembrane helix</keyword>